<keyword evidence="2" id="KW-0560">Oxidoreductase</keyword>
<keyword evidence="3" id="KW-0732">Signal</keyword>
<sequence length="360" mass="38467">MPTLVCTGCSSSLGLLALSSFVSRIIASPPSSHWRILAGYRSTSLTAGQEELAKRCREHPDKLSLSWMTLDLLKLSSVEAFTRRVKDVLNEDEGVDVLFINAAVYNMSARTVDLAGTAWTQEAVVNHLSQHYLIQLLAPLLTRSAANGLPRSRIAFTSSQLHTSIKSLAADGLAPCLKPSPSDHSSGKSRYAASKVAQLISARYWQRHFAAVGVGARPVDVVTVSPGFVPTTGLTRDVPLLGRLLMRYILALMPFAVSESEGAARLARTIPSSPSDSDDALSSLLAELSAANDLPLMFLAGPSTAPVPTADEVRSGAKGAVKGGVAEDLLARSEDDEMWKQVDWLLPSEATLRSWAGSSE</sequence>
<protein>
    <recommendedName>
        <fullName evidence="6">Short-chain dehydrogenase/reductase SDR family protein</fullName>
    </recommendedName>
</protein>
<name>A0A2S9ZXK6_RHOTO</name>
<evidence type="ECO:0008006" key="6">
    <source>
        <dbReference type="Google" id="ProtNLM"/>
    </source>
</evidence>
<dbReference type="EMBL" id="LCTV02000015">
    <property type="protein sequence ID" value="PRQ70482.1"/>
    <property type="molecule type" value="Genomic_DNA"/>
</dbReference>
<dbReference type="Proteomes" id="UP000239560">
    <property type="component" value="Unassembled WGS sequence"/>
</dbReference>
<accession>A0A2S9ZXK6</accession>
<evidence type="ECO:0000313" key="5">
    <source>
        <dbReference type="Proteomes" id="UP000239560"/>
    </source>
</evidence>
<comment type="caution">
    <text evidence="4">The sequence shown here is derived from an EMBL/GenBank/DDBJ whole genome shotgun (WGS) entry which is preliminary data.</text>
</comment>
<dbReference type="Gene3D" id="3.40.50.720">
    <property type="entry name" value="NAD(P)-binding Rossmann-like Domain"/>
    <property type="match status" value="1"/>
</dbReference>
<reference evidence="4 5" key="1">
    <citation type="journal article" date="2018" name="Elife">
        <title>Functional genomics of lipid metabolism in the oleaginous yeast Rhodosporidium toruloides.</title>
        <authorList>
            <person name="Coradetti S.T."/>
            <person name="Pinel D."/>
            <person name="Geiselman G."/>
            <person name="Ito M."/>
            <person name="Mondo S."/>
            <person name="Reilly M.C."/>
            <person name="Cheng Y.F."/>
            <person name="Bauer S."/>
            <person name="Grigoriev I."/>
            <person name="Gladden J.M."/>
            <person name="Simmons B.A."/>
            <person name="Brem R."/>
            <person name="Arkin A.P."/>
            <person name="Skerker J.M."/>
        </authorList>
    </citation>
    <scope>NUCLEOTIDE SEQUENCE [LARGE SCALE GENOMIC DNA]</scope>
    <source>
        <strain evidence="4 5">NBRC 0880</strain>
    </source>
</reference>
<dbReference type="InterPro" id="IPR036291">
    <property type="entry name" value="NAD(P)-bd_dom_sf"/>
</dbReference>
<feature type="signal peptide" evidence="3">
    <location>
        <begin position="1"/>
        <end position="27"/>
    </location>
</feature>
<evidence type="ECO:0000256" key="1">
    <source>
        <dbReference type="ARBA" id="ARBA00006484"/>
    </source>
</evidence>
<dbReference type="PANTHER" id="PTHR24320">
    <property type="entry name" value="RETINOL DEHYDROGENASE"/>
    <property type="match status" value="1"/>
</dbReference>
<dbReference type="OrthoDB" id="9876299at2759"/>
<evidence type="ECO:0000256" key="3">
    <source>
        <dbReference type="SAM" id="SignalP"/>
    </source>
</evidence>
<dbReference type="PANTHER" id="PTHR24320:SF148">
    <property type="entry name" value="NAD(P)-BINDING ROSSMANN-FOLD SUPERFAMILY PROTEIN"/>
    <property type="match status" value="1"/>
</dbReference>
<evidence type="ECO:0000256" key="2">
    <source>
        <dbReference type="ARBA" id="ARBA00023002"/>
    </source>
</evidence>
<organism evidence="4 5">
    <name type="scientific">Rhodotorula toruloides</name>
    <name type="common">Yeast</name>
    <name type="synonym">Rhodosporidium toruloides</name>
    <dbReference type="NCBI Taxonomy" id="5286"/>
    <lineage>
        <taxon>Eukaryota</taxon>
        <taxon>Fungi</taxon>
        <taxon>Dikarya</taxon>
        <taxon>Basidiomycota</taxon>
        <taxon>Pucciniomycotina</taxon>
        <taxon>Microbotryomycetes</taxon>
        <taxon>Sporidiobolales</taxon>
        <taxon>Sporidiobolaceae</taxon>
        <taxon>Rhodotorula</taxon>
    </lineage>
</organism>
<dbReference type="GO" id="GO:0016491">
    <property type="term" value="F:oxidoreductase activity"/>
    <property type="evidence" value="ECO:0007669"/>
    <property type="project" value="UniProtKB-KW"/>
</dbReference>
<comment type="similarity">
    <text evidence="1">Belongs to the short-chain dehydrogenases/reductases (SDR) family.</text>
</comment>
<evidence type="ECO:0000313" key="4">
    <source>
        <dbReference type="EMBL" id="PRQ70482.1"/>
    </source>
</evidence>
<proteinExistence type="inferred from homology"/>
<dbReference type="SUPFAM" id="SSF51735">
    <property type="entry name" value="NAD(P)-binding Rossmann-fold domains"/>
    <property type="match status" value="1"/>
</dbReference>
<dbReference type="AlphaFoldDB" id="A0A2S9ZXK6"/>
<gene>
    <name evidence="4" type="ORF">AAT19DRAFT_11231</name>
</gene>
<feature type="chain" id="PRO_5015783785" description="Short-chain dehydrogenase/reductase SDR family protein" evidence="3">
    <location>
        <begin position="28"/>
        <end position="360"/>
    </location>
</feature>